<sequence>MTRTALLVFAHPDDETFTCGGTIAKYAKDPGVRIVLYCATRGEAGKVGDPPLCRPEELGNVRESELARAAEILGIDTVIQRDFGDGKLSQLPDDVLVKDILQVMEKVHPDVIVTFPPEGISGHADHRALHQAVVQACNQAKNRLNFKLYYIVIPQSAVPEGGSIYTTPDDAITTSVDVTAQRPAIMEALRQHRTQHLSIERVFPGVLAGDWQRLRTTEYYQLAMQNGRWLLRPDLTETDWWG</sequence>
<proteinExistence type="predicted"/>
<keyword evidence="2" id="KW-1185">Reference proteome</keyword>
<dbReference type="RefSeq" id="WP_212774925.1">
    <property type="nucleotide sequence ID" value="NZ_AP024601.1"/>
</dbReference>
<dbReference type="EMBL" id="AP024601">
    <property type="protein sequence ID" value="BCU81755.1"/>
    <property type="molecule type" value="Genomic_DNA"/>
</dbReference>
<dbReference type="PANTHER" id="PTHR12993:SF11">
    <property type="entry name" value="N-ACETYLGLUCOSAMINYL-PHOSPHATIDYLINOSITOL DE-N-ACETYLASE"/>
    <property type="match status" value="1"/>
</dbReference>
<dbReference type="InterPro" id="IPR003737">
    <property type="entry name" value="GlcNAc_PI_deacetylase-related"/>
</dbReference>
<dbReference type="GO" id="GO:0016811">
    <property type="term" value="F:hydrolase activity, acting on carbon-nitrogen (but not peptide) bonds, in linear amides"/>
    <property type="evidence" value="ECO:0007669"/>
    <property type="project" value="TreeGrafter"/>
</dbReference>
<dbReference type="Pfam" id="PF02585">
    <property type="entry name" value="PIG-L"/>
    <property type="match status" value="1"/>
</dbReference>
<reference evidence="1" key="2">
    <citation type="journal article" date="2021" name="Microbiol. Resour. Announc.">
        <title>Complete Genome Sequence of Polycladomyces abyssicola JIR-001T, Isolated from Hemipelagic Sediment in Deep Seawater.</title>
        <authorList>
            <person name="Tsubouchi T."/>
            <person name="Kaneko Y."/>
        </authorList>
    </citation>
    <scope>NUCLEOTIDE SEQUENCE</scope>
    <source>
        <strain evidence="1">JIR-001</strain>
    </source>
</reference>
<organism evidence="1 2">
    <name type="scientific">Polycladomyces abyssicola</name>
    <dbReference type="NCBI Taxonomy" id="1125966"/>
    <lineage>
        <taxon>Bacteria</taxon>
        <taxon>Bacillati</taxon>
        <taxon>Bacillota</taxon>
        <taxon>Bacilli</taxon>
        <taxon>Bacillales</taxon>
        <taxon>Thermoactinomycetaceae</taxon>
        <taxon>Polycladomyces</taxon>
    </lineage>
</organism>
<dbReference type="KEGG" id="pabs:JIR001_15380"/>
<dbReference type="SUPFAM" id="SSF102588">
    <property type="entry name" value="LmbE-like"/>
    <property type="match status" value="1"/>
</dbReference>
<gene>
    <name evidence="1" type="ORF">JIR001_15380</name>
</gene>
<evidence type="ECO:0000313" key="1">
    <source>
        <dbReference type="EMBL" id="BCU81755.1"/>
    </source>
</evidence>
<dbReference type="InterPro" id="IPR024078">
    <property type="entry name" value="LmbE-like_dom_sf"/>
</dbReference>
<name>A0A8D5UEL4_9BACL</name>
<dbReference type="AlphaFoldDB" id="A0A8D5UEL4"/>
<reference evidence="1" key="1">
    <citation type="journal article" date="2013" name="Int. J. Syst. Evol. Microbiol.">
        <title>Polycladomyces abyssicola gen. nov., sp. nov., a thermophilic filamentous bacterium isolated from hemipelagic sediment.</title>
        <authorList>
            <person name="Tsubouchi T."/>
            <person name="Shimane Y."/>
            <person name="Mori K."/>
            <person name="Usui K."/>
            <person name="Hiraki T."/>
            <person name="Tame A."/>
            <person name="Uematsu K."/>
            <person name="Maruyama T."/>
            <person name="Hatada Y."/>
        </authorList>
    </citation>
    <scope>NUCLEOTIDE SEQUENCE</scope>
    <source>
        <strain evidence="1">JIR-001</strain>
    </source>
</reference>
<dbReference type="Proteomes" id="UP000677436">
    <property type="component" value="Chromosome"/>
</dbReference>
<evidence type="ECO:0000313" key="2">
    <source>
        <dbReference type="Proteomes" id="UP000677436"/>
    </source>
</evidence>
<protein>
    <submittedName>
        <fullName evidence="1">PIG-L domain-containing protein</fullName>
    </submittedName>
</protein>
<accession>A0A8D5UEL4</accession>
<dbReference type="Gene3D" id="3.40.50.10320">
    <property type="entry name" value="LmbE-like"/>
    <property type="match status" value="1"/>
</dbReference>
<dbReference type="PANTHER" id="PTHR12993">
    <property type="entry name" value="N-ACETYLGLUCOSAMINYL-PHOSPHATIDYLINOSITOL DE-N-ACETYLASE-RELATED"/>
    <property type="match status" value="1"/>
</dbReference>